<organism evidence="2 3">
    <name type="scientific">Portunus trituberculatus</name>
    <name type="common">Swimming crab</name>
    <name type="synonym">Neptunus trituberculatus</name>
    <dbReference type="NCBI Taxonomy" id="210409"/>
    <lineage>
        <taxon>Eukaryota</taxon>
        <taxon>Metazoa</taxon>
        <taxon>Ecdysozoa</taxon>
        <taxon>Arthropoda</taxon>
        <taxon>Crustacea</taxon>
        <taxon>Multicrustacea</taxon>
        <taxon>Malacostraca</taxon>
        <taxon>Eumalacostraca</taxon>
        <taxon>Eucarida</taxon>
        <taxon>Decapoda</taxon>
        <taxon>Pleocyemata</taxon>
        <taxon>Brachyura</taxon>
        <taxon>Eubrachyura</taxon>
        <taxon>Portunoidea</taxon>
        <taxon>Portunidae</taxon>
        <taxon>Portuninae</taxon>
        <taxon>Portunus</taxon>
    </lineage>
</organism>
<name>A0A5B7GWR3_PORTR</name>
<feature type="transmembrane region" description="Helical" evidence="1">
    <location>
        <begin position="6"/>
        <end position="28"/>
    </location>
</feature>
<keyword evidence="1" id="KW-0812">Transmembrane</keyword>
<keyword evidence="1" id="KW-0472">Membrane</keyword>
<dbReference type="Proteomes" id="UP000324222">
    <property type="component" value="Unassembled WGS sequence"/>
</dbReference>
<sequence length="78" mass="8133">MSCSVVVVVVVVVVAVVVVMVVVMVVVVRETLDEYSLVTPHSCPTLTPLSPALLSSVTCGDLNNSKPSQVKGIAPSWP</sequence>
<dbReference type="AlphaFoldDB" id="A0A5B7GWR3"/>
<keyword evidence="1" id="KW-1133">Transmembrane helix</keyword>
<gene>
    <name evidence="2" type="ORF">E2C01_057420</name>
</gene>
<keyword evidence="3" id="KW-1185">Reference proteome</keyword>
<dbReference type="EMBL" id="VSRR010020665">
    <property type="protein sequence ID" value="MPC63322.1"/>
    <property type="molecule type" value="Genomic_DNA"/>
</dbReference>
<reference evidence="2 3" key="1">
    <citation type="submission" date="2019-05" db="EMBL/GenBank/DDBJ databases">
        <title>Another draft genome of Portunus trituberculatus and its Hox gene families provides insights of decapod evolution.</title>
        <authorList>
            <person name="Jeong J.-H."/>
            <person name="Song I."/>
            <person name="Kim S."/>
            <person name="Choi T."/>
            <person name="Kim D."/>
            <person name="Ryu S."/>
            <person name="Kim W."/>
        </authorList>
    </citation>
    <scope>NUCLEOTIDE SEQUENCE [LARGE SCALE GENOMIC DNA]</scope>
    <source>
        <tissue evidence="2">Muscle</tissue>
    </source>
</reference>
<accession>A0A5B7GWR3</accession>
<evidence type="ECO:0000313" key="3">
    <source>
        <dbReference type="Proteomes" id="UP000324222"/>
    </source>
</evidence>
<proteinExistence type="predicted"/>
<evidence type="ECO:0000256" key="1">
    <source>
        <dbReference type="SAM" id="Phobius"/>
    </source>
</evidence>
<evidence type="ECO:0000313" key="2">
    <source>
        <dbReference type="EMBL" id="MPC63322.1"/>
    </source>
</evidence>
<comment type="caution">
    <text evidence="2">The sequence shown here is derived from an EMBL/GenBank/DDBJ whole genome shotgun (WGS) entry which is preliminary data.</text>
</comment>
<protein>
    <submittedName>
        <fullName evidence="2">Uncharacterized protein</fullName>
    </submittedName>
</protein>